<dbReference type="Proteomes" id="UP001341840">
    <property type="component" value="Unassembled WGS sequence"/>
</dbReference>
<accession>A0ABU6UK04</accession>
<keyword evidence="3" id="KW-1185">Reference proteome</keyword>
<proteinExistence type="predicted"/>
<dbReference type="EMBL" id="JASCZI010121412">
    <property type="protein sequence ID" value="MED6161632.1"/>
    <property type="molecule type" value="Genomic_DNA"/>
</dbReference>
<sequence>MALMDIALFHKGYFGYVDGRMRYLDGMETYIQGQDSDFWAVFEAEEQLRHFSYEMEDLAALWYKSPAENVLEIALHQFLDDGDALEMVRIARMHGHVELYVVHDEVDEGFPEAAYIDVGGIS</sequence>
<name>A0ABU6UK04_9FABA</name>
<protein>
    <recommendedName>
        <fullName evidence="1">PB1-like domain-containing protein</fullName>
    </recommendedName>
</protein>
<evidence type="ECO:0000313" key="3">
    <source>
        <dbReference type="Proteomes" id="UP001341840"/>
    </source>
</evidence>
<feature type="domain" description="PB1-like" evidence="1">
    <location>
        <begin position="4"/>
        <end position="103"/>
    </location>
</feature>
<dbReference type="InterPro" id="IPR058594">
    <property type="entry name" value="PB1-like_dom_pln"/>
</dbReference>
<evidence type="ECO:0000259" key="1">
    <source>
        <dbReference type="Pfam" id="PF26130"/>
    </source>
</evidence>
<dbReference type="Pfam" id="PF26130">
    <property type="entry name" value="PB1-like"/>
    <property type="match status" value="1"/>
</dbReference>
<organism evidence="2 3">
    <name type="scientific">Stylosanthes scabra</name>
    <dbReference type="NCBI Taxonomy" id="79078"/>
    <lineage>
        <taxon>Eukaryota</taxon>
        <taxon>Viridiplantae</taxon>
        <taxon>Streptophyta</taxon>
        <taxon>Embryophyta</taxon>
        <taxon>Tracheophyta</taxon>
        <taxon>Spermatophyta</taxon>
        <taxon>Magnoliopsida</taxon>
        <taxon>eudicotyledons</taxon>
        <taxon>Gunneridae</taxon>
        <taxon>Pentapetalae</taxon>
        <taxon>rosids</taxon>
        <taxon>fabids</taxon>
        <taxon>Fabales</taxon>
        <taxon>Fabaceae</taxon>
        <taxon>Papilionoideae</taxon>
        <taxon>50 kb inversion clade</taxon>
        <taxon>dalbergioids sensu lato</taxon>
        <taxon>Dalbergieae</taxon>
        <taxon>Pterocarpus clade</taxon>
        <taxon>Stylosanthes</taxon>
    </lineage>
</organism>
<gene>
    <name evidence="2" type="ORF">PIB30_062587</name>
</gene>
<comment type="caution">
    <text evidence="2">The sequence shown here is derived from an EMBL/GenBank/DDBJ whole genome shotgun (WGS) entry which is preliminary data.</text>
</comment>
<reference evidence="2 3" key="1">
    <citation type="journal article" date="2023" name="Plants (Basel)">
        <title>Bridging the Gap: Combining Genomics and Transcriptomics Approaches to Understand Stylosanthes scabra, an Orphan Legume from the Brazilian Caatinga.</title>
        <authorList>
            <person name="Ferreira-Neto J.R.C."/>
            <person name="da Silva M.D."/>
            <person name="Binneck E."/>
            <person name="de Melo N.F."/>
            <person name="da Silva R.H."/>
            <person name="de Melo A.L.T.M."/>
            <person name="Pandolfi V."/>
            <person name="Bustamante F.O."/>
            <person name="Brasileiro-Vidal A.C."/>
            <person name="Benko-Iseppon A.M."/>
        </authorList>
    </citation>
    <scope>NUCLEOTIDE SEQUENCE [LARGE SCALE GENOMIC DNA]</scope>
    <source>
        <tissue evidence="2">Leaves</tissue>
    </source>
</reference>
<evidence type="ECO:0000313" key="2">
    <source>
        <dbReference type="EMBL" id="MED6161632.1"/>
    </source>
</evidence>